<feature type="compositionally biased region" description="Pro residues" evidence="1">
    <location>
        <begin position="1"/>
        <end position="12"/>
    </location>
</feature>
<dbReference type="Proteomes" id="UP000467700">
    <property type="component" value="Unassembled WGS sequence"/>
</dbReference>
<feature type="compositionally biased region" description="Low complexity" evidence="1">
    <location>
        <begin position="52"/>
        <end position="79"/>
    </location>
</feature>
<organism evidence="2 3">
    <name type="scientific">Cyclocybe aegerita</name>
    <name type="common">Black poplar mushroom</name>
    <name type="synonym">Agrocybe aegerita</name>
    <dbReference type="NCBI Taxonomy" id="1973307"/>
    <lineage>
        <taxon>Eukaryota</taxon>
        <taxon>Fungi</taxon>
        <taxon>Dikarya</taxon>
        <taxon>Basidiomycota</taxon>
        <taxon>Agaricomycotina</taxon>
        <taxon>Agaricomycetes</taxon>
        <taxon>Agaricomycetidae</taxon>
        <taxon>Agaricales</taxon>
        <taxon>Agaricineae</taxon>
        <taxon>Bolbitiaceae</taxon>
        <taxon>Cyclocybe</taxon>
    </lineage>
</organism>
<accession>A0A8S0W0M5</accession>
<feature type="region of interest" description="Disordered" evidence="1">
    <location>
        <begin position="1"/>
        <end position="118"/>
    </location>
</feature>
<dbReference type="AlphaFoldDB" id="A0A8S0W0M5"/>
<protein>
    <submittedName>
        <fullName evidence="2">Uncharacterized protein</fullName>
    </submittedName>
</protein>
<proteinExistence type="predicted"/>
<dbReference type="OrthoDB" id="10431476at2759"/>
<feature type="region of interest" description="Disordered" evidence="1">
    <location>
        <begin position="278"/>
        <end position="326"/>
    </location>
</feature>
<sequence>MTAFPPNRPPPDAGQSTKPHNAGIADGSLQDRQTADPQPEREQTSVARGDATLSSPTLSYRSTTLSSSLSSISSDRPTSGSHSAVDSQVEGPPPYTDTLIAEPIDSTSDAPQAPNDFSSCPGYVEEAITTGDGSIDRVALPCDHHNPRCEALRNDLAARAFEDFMPQAGPIPVYGDPSNDRGPRTSSRGNTGPAAGSWTIIDDPTNMAYFWNSRTGNLLSASLSGIRDFNFLYTAENPFVNHRDSVHEGVTTTPMTQAEAQAFRESMQRTTEHIQRDMERAQREAERARRDAERQQRQAFEQAQREMEQGMRQAEQQMREAQRRTEHELRRAMGEMNRGMGEMNRGLHRTFSQSQWPRWGGWGRHY</sequence>
<feature type="compositionally biased region" description="Polar residues" evidence="1">
    <location>
        <begin position="105"/>
        <end position="118"/>
    </location>
</feature>
<dbReference type="EMBL" id="CACVBS010000090">
    <property type="protein sequence ID" value="CAA7270484.1"/>
    <property type="molecule type" value="Genomic_DNA"/>
</dbReference>
<reference evidence="2 3" key="1">
    <citation type="submission" date="2020-01" db="EMBL/GenBank/DDBJ databases">
        <authorList>
            <person name="Gupta K D."/>
        </authorList>
    </citation>
    <scope>NUCLEOTIDE SEQUENCE [LARGE SCALE GENOMIC DNA]</scope>
</reference>
<keyword evidence="3" id="KW-1185">Reference proteome</keyword>
<feature type="compositionally biased region" description="Basic and acidic residues" evidence="1">
    <location>
        <begin position="278"/>
        <end position="296"/>
    </location>
</feature>
<feature type="compositionally biased region" description="Basic and acidic residues" evidence="1">
    <location>
        <begin position="317"/>
        <end position="326"/>
    </location>
</feature>
<evidence type="ECO:0000313" key="3">
    <source>
        <dbReference type="Proteomes" id="UP000467700"/>
    </source>
</evidence>
<dbReference type="CDD" id="cd06503">
    <property type="entry name" value="ATP-synt_Fo_b"/>
    <property type="match status" value="1"/>
</dbReference>
<evidence type="ECO:0000256" key="1">
    <source>
        <dbReference type="SAM" id="MobiDB-lite"/>
    </source>
</evidence>
<evidence type="ECO:0000313" key="2">
    <source>
        <dbReference type="EMBL" id="CAA7270484.1"/>
    </source>
</evidence>
<gene>
    <name evidence="2" type="ORF">AAE3_LOCUS12651</name>
</gene>
<name>A0A8S0W0M5_CYCAE</name>
<feature type="region of interest" description="Disordered" evidence="1">
    <location>
        <begin position="168"/>
        <end position="198"/>
    </location>
</feature>
<comment type="caution">
    <text evidence="2">The sequence shown here is derived from an EMBL/GenBank/DDBJ whole genome shotgun (WGS) entry which is preliminary data.</text>
</comment>